<accession>A0ACB9A989</accession>
<protein>
    <submittedName>
        <fullName evidence="1">Uncharacterized protein</fullName>
    </submittedName>
</protein>
<name>A0ACB9A989_ARCLA</name>
<comment type="caution">
    <text evidence="1">The sequence shown here is derived from an EMBL/GenBank/DDBJ whole genome shotgun (WGS) entry which is preliminary data.</text>
</comment>
<gene>
    <name evidence="1" type="ORF">L6452_24704</name>
</gene>
<reference evidence="2" key="1">
    <citation type="journal article" date="2022" name="Mol. Ecol. Resour.">
        <title>The genomes of chicory, endive, great burdock and yacon provide insights into Asteraceae palaeo-polyploidization history and plant inulin production.</title>
        <authorList>
            <person name="Fan W."/>
            <person name="Wang S."/>
            <person name="Wang H."/>
            <person name="Wang A."/>
            <person name="Jiang F."/>
            <person name="Liu H."/>
            <person name="Zhao H."/>
            <person name="Xu D."/>
            <person name="Zhang Y."/>
        </authorList>
    </citation>
    <scope>NUCLEOTIDE SEQUENCE [LARGE SCALE GENOMIC DNA]</scope>
    <source>
        <strain evidence="2">cv. Niubang</strain>
    </source>
</reference>
<reference evidence="1 2" key="2">
    <citation type="journal article" date="2022" name="Mol. Ecol. Resour.">
        <title>The genomes of chicory, endive, great burdock and yacon provide insights into Asteraceae paleo-polyploidization history and plant inulin production.</title>
        <authorList>
            <person name="Fan W."/>
            <person name="Wang S."/>
            <person name="Wang H."/>
            <person name="Wang A."/>
            <person name="Jiang F."/>
            <person name="Liu H."/>
            <person name="Zhao H."/>
            <person name="Xu D."/>
            <person name="Zhang Y."/>
        </authorList>
    </citation>
    <scope>NUCLEOTIDE SEQUENCE [LARGE SCALE GENOMIC DNA]</scope>
    <source>
        <strain evidence="2">cv. Niubang</strain>
    </source>
</reference>
<proteinExistence type="predicted"/>
<evidence type="ECO:0000313" key="2">
    <source>
        <dbReference type="Proteomes" id="UP001055879"/>
    </source>
</evidence>
<sequence>MLKSASNRCSNEIPKFLFFRSSSSSSSSSKSKFHNYYLRKRRKWPHPVYKSRWHEKLSQQHAMQALRHQASSSSSINLLSSLINSFALYNCDPTPTAYRFVIKTLIKTSQSHHIPPLLYHLQKIEKFETPESVFIDIIEFHGENNQFQEAIDLYFRLPNFRCIPSVDSLNCLLSILCKRKEGLEVVPQVLLKSRLMNIRLEESSFVILIEALCRFKKPKNAIGLLHHMVDHEIDIDQRSFSLVLLTLCQQNDLKCNEVMDLLEEMSKLGFCLEKTDWGNVIRFLVKRGNGMKALEALRKMKLDGFKPDVMCYTMVLDGVICEGDYETADQLLDEMLVLGLVPDINTYNVYINGLCKQNKFDDGIKMLSSMEEIGCKPNMITYNTLLSAIYESGELGKASEFLKNVRAKGVLLHSRTYHIMIYRMIVMDDISGALDLLEEMVQKSLVSQPSTFDEILCRLCENGLVSKAMNLATEMLEKNVIPGCRSWEALIVGFHIKHAFKELDLNAMETISS</sequence>
<organism evidence="1 2">
    <name type="scientific">Arctium lappa</name>
    <name type="common">Greater burdock</name>
    <name type="synonym">Lappa major</name>
    <dbReference type="NCBI Taxonomy" id="4217"/>
    <lineage>
        <taxon>Eukaryota</taxon>
        <taxon>Viridiplantae</taxon>
        <taxon>Streptophyta</taxon>
        <taxon>Embryophyta</taxon>
        <taxon>Tracheophyta</taxon>
        <taxon>Spermatophyta</taxon>
        <taxon>Magnoliopsida</taxon>
        <taxon>eudicotyledons</taxon>
        <taxon>Gunneridae</taxon>
        <taxon>Pentapetalae</taxon>
        <taxon>asterids</taxon>
        <taxon>campanulids</taxon>
        <taxon>Asterales</taxon>
        <taxon>Asteraceae</taxon>
        <taxon>Carduoideae</taxon>
        <taxon>Cardueae</taxon>
        <taxon>Arctiinae</taxon>
        <taxon>Arctium</taxon>
    </lineage>
</organism>
<dbReference type="EMBL" id="CM042054">
    <property type="protein sequence ID" value="KAI3706754.1"/>
    <property type="molecule type" value="Genomic_DNA"/>
</dbReference>
<evidence type="ECO:0000313" key="1">
    <source>
        <dbReference type="EMBL" id="KAI3706754.1"/>
    </source>
</evidence>
<keyword evidence="2" id="KW-1185">Reference proteome</keyword>
<dbReference type="Proteomes" id="UP001055879">
    <property type="component" value="Linkage Group LG08"/>
</dbReference>